<reference evidence="2 3" key="1">
    <citation type="submission" date="2014-03" db="EMBL/GenBank/DDBJ databases">
        <title>Draft genome of the hookworm Oesophagostomum dentatum.</title>
        <authorList>
            <person name="Mitreva M."/>
        </authorList>
    </citation>
    <scope>NUCLEOTIDE SEQUENCE [LARGE SCALE GENOMIC DNA]</scope>
    <source>
        <strain evidence="2 3">OD-Hann</strain>
    </source>
</reference>
<feature type="region of interest" description="Disordered" evidence="1">
    <location>
        <begin position="92"/>
        <end position="222"/>
    </location>
</feature>
<dbReference type="AlphaFoldDB" id="A0A0B1SS86"/>
<dbReference type="EMBL" id="KN556935">
    <property type="protein sequence ID" value="KHJ87824.1"/>
    <property type="molecule type" value="Genomic_DNA"/>
</dbReference>
<dbReference type="OrthoDB" id="5867520at2759"/>
<feature type="compositionally biased region" description="Basic residues" evidence="1">
    <location>
        <begin position="179"/>
        <end position="192"/>
    </location>
</feature>
<name>A0A0B1SS86_OESDE</name>
<feature type="compositionally biased region" description="Polar residues" evidence="1">
    <location>
        <begin position="112"/>
        <end position="132"/>
    </location>
</feature>
<gene>
    <name evidence="2" type="ORF">OESDEN_12393</name>
</gene>
<evidence type="ECO:0000256" key="1">
    <source>
        <dbReference type="SAM" id="MobiDB-lite"/>
    </source>
</evidence>
<organism evidence="2 3">
    <name type="scientific">Oesophagostomum dentatum</name>
    <name type="common">Nodular worm</name>
    <dbReference type="NCBI Taxonomy" id="61180"/>
    <lineage>
        <taxon>Eukaryota</taxon>
        <taxon>Metazoa</taxon>
        <taxon>Ecdysozoa</taxon>
        <taxon>Nematoda</taxon>
        <taxon>Chromadorea</taxon>
        <taxon>Rhabditida</taxon>
        <taxon>Rhabditina</taxon>
        <taxon>Rhabditomorpha</taxon>
        <taxon>Strongyloidea</taxon>
        <taxon>Strongylidae</taxon>
        <taxon>Oesophagostomum</taxon>
    </lineage>
</organism>
<proteinExistence type="predicted"/>
<dbReference type="Proteomes" id="UP000053660">
    <property type="component" value="Unassembled WGS sequence"/>
</dbReference>
<feature type="compositionally biased region" description="Basic residues" evidence="1">
    <location>
        <begin position="213"/>
        <end position="222"/>
    </location>
</feature>
<keyword evidence="3" id="KW-1185">Reference proteome</keyword>
<accession>A0A0B1SS86</accession>
<evidence type="ECO:0000313" key="3">
    <source>
        <dbReference type="Proteomes" id="UP000053660"/>
    </source>
</evidence>
<evidence type="ECO:0000313" key="2">
    <source>
        <dbReference type="EMBL" id="KHJ87824.1"/>
    </source>
</evidence>
<sequence length="222" mass="24778">MIHPSYSLDRDPPKCLSDPIVTPVTDEFPSEESRLWVAPKEVGAEKDQASVRKDYYADGNVHKGDKRIVSDPIVTPCTDEYPTEKDEKAVIKREVKIKPALGQKHKPKTEPKTYSPTTSTGFSGTCTQTSNDRSLRRAKLVRSNELVEARAGAGKQPETAPTEQSSRRKSTASKETTRGRRRKARKFKHTKKEKIDNVIETVTKVPTPSPKTPRAKKTPVAN</sequence>
<protein>
    <submittedName>
        <fullName evidence="2">Uncharacterized protein</fullName>
    </submittedName>
</protein>